<dbReference type="PANTHER" id="PTHR43188:SF6">
    <property type="entry name" value="OS06G0346300 PROTEIN"/>
    <property type="match status" value="1"/>
</dbReference>
<evidence type="ECO:0000256" key="3">
    <source>
        <dbReference type="ARBA" id="ARBA00022827"/>
    </source>
</evidence>
<dbReference type="Pfam" id="PF00441">
    <property type="entry name" value="Acyl-CoA_dh_1"/>
    <property type="match status" value="1"/>
</dbReference>
<feature type="domain" description="Acyl-CoA dehydrogenase/oxidase C-terminal" evidence="4">
    <location>
        <begin position="72"/>
        <end position="183"/>
    </location>
</feature>
<name>A0A5J9TCE5_9POAL</name>
<dbReference type="PANTHER" id="PTHR43188">
    <property type="entry name" value="ACYL-COENZYME A OXIDASE"/>
    <property type="match status" value="1"/>
</dbReference>
<dbReference type="InterPro" id="IPR046373">
    <property type="entry name" value="Acyl-CoA_Oxase/DH_mid-dom_sf"/>
</dbReference>
<evidence type="ECO:0000313" key="6">
    <source>
        <dbReference type="Proteomes" id="UP000324897"/>
    </source>
</evidence>
<evidence type="ECO:0000259" key="4">
    <source>
        <dbReference type="Pfam" id="PF00441"/>
    </source>
</evidence>
<dbReference type="PROSITE" id="PS00073">
    <property type="entry name" value="ACYL_COA_DH_2"/>
    <property type="match status" value="1"/>
</dbReference>
<dbReference type="SUPFAM" id="SSF56645">
    <property type="entry name" value="Acyl-CoA dehydrogenase NM domain-like"/>
    <property type="match status" value="1"/>
</dbReference>
<dbReference type="Proteomes" id="UP000324897">
    <property type="component" value="Chromosome 3"/>
</dbReference>
<dbReference type="GO" id="GO:0006635">
    <property type="term" value="P:fatty acid beta-oxidation"/>
    <property type="evidence" value="ECO:0007669"/>
    <property type="project" value="InterPro"/>
</dbReference>
<comment type="caution">
    <text evidence="5">The sequence shown here is derived from an EMBL/GenBank/DDBJ whole genome shotgun (WGS) entry which is preliminary data.</text>
</comment>
<dbReference type="EMBL" id="RWGY01000039">
    <property type="protein sequence ID" value="TVU09033.1"/>
    <property type="molecule type" value="Genomic_DNA"/>
</dbReference>
<comment type="similarity">
    <text evidence="1">Belongs to the acyl-CoA dehydrogenase family.</text>
</comment>
<dbReference type="GO" id="GO:0005777">
    <property type="term" value="C:peroxisome"/>
    <property type="evidence" value="ECO:0007669"/>
    <property type="project" value="TreeGrafter"/>
</dbReference>
<gene>
    <name evidence="5" type="ORF">EJB05_42473</name>
</gene>
<keyword evidence="3" id="KW-0274">FAD</keyword>
<evidence type="ECO:0000256" key="2">
    <source>
        <dbReference type="ARBA" id="ARBA00022630"/>
    </source>
</evidence>
<sequence length="194" mass="21075">MPRKLPMNYVLVPGGRILTVRSAGRRTAASQFIVTAGSPGLKIGTIGDKMALRIVQNCDIILEDVFVPDDDRYLGERKQFGAPLAAFQLNQEKLVRMLGNIQAMSLLGWRLCKLHDSGNITVGQASMGKAWITKQARETVALGRELLGGNGIVTDFHVGKAFCDMESVYSYEGSYDVNALIVQGRSQASPAFGL</sequence>
<dbReference type="InterPro" id="IPR036250">
    <property type="entry name" value="AcylCo_DH-like_C"/>
</dbReference>
<dbReference type="OrthoDB" id="435240at2759"/>
<dbReference type="InterPro" id="IPR009075">
    <property type="entry name" value="AcylCo_DH/oxidase_C"/>
</dbReference>
<keyword evidence="2" id="KW-0285">Flavoprotein</keyword>
<evidence type="ECO:0000256" key="1">
    <source>
        <dbReference type="ARBA" id="ARBA00009347"/>
    </source>
</evidence>
<proteinExistence type="inferred from homology"/>
<protein>
    <recommendedName>
        <fullName evidence="4">Acyl-CoA dehydrogenase/oxidase C-terminal domain-containing protein</fullName>
    </recommendedName>
</protein>
<dbReference type="Gene3D" id="1.20.140.10">
    <property type="entry name" value="Butyryl-CoA Dehydrogenase, subunit A, domain 3"/>
    <property type="match status" value="1"/>
</dbReference>
<keyword evidence="6" id="KW-1185">Reference proteome</keyword>
<dbReference type="InterPro" id="IPR045008">
    <property type="entry name" value="ACX4-like"/>
</dbReference>
<dbReference type="InterPro" id="IPR006089">
    <property type="entry name" value="Acyl-CoA_DH_CS"/>
</dbReference>
<dbReference type="Gene3D" id="2.40.110.10">
    <property type="entry name" value="Butyryl-CoA Dehydrogenase, subunit A, domain 2"/>
    <property type="match status" value="1"/>
</dbReference>
<accession>A0A5J9TCE5</accession>
<dbReference type="AlphaFoldDB" id="A0A5J9TCE5"/>
<evidence type="ECO:0000313" key="5">
    <source>
        <dbReference type="EMBL" id="TVU09033.1"/>
    </source>
</evidence>
<dbReference type="SUPFAM" id="SSF47203">
    <property type="entry name" value="Acyl-CoA dehydrogenase C-terminal domain-like"/>
    <property type="match status" value="1"/>
</dbReference>
<dbReference type="Gramene" id="TVU09033">
    <property type="protein sequence ID" value="TVU09033"/>
    <property type="gene ID" value="EJB05_42473"/>
</dbReference>
<dbReference type="GO" id="GO:0003995">
    <property type="term" value="F:acyl-CoA dehydrogenase activity"/>
    <property type="evidence" value="ECO:0007669"/>
    <property type="project" value="InterPro"/>
</dbReference>
<reference evidence="5 6" key="1">
    <citation type="journal article" date="2019" name="Sci. Rep.">
        <title>A high-quality genome of Eragrostis curvula grass provides insights into Poaceae evolution and supports new strategies to enhance forage quality.</title>
        <authorList>
            <person name="Carballo J."/>
            <person name="Santos B.A.C.M."/>
            <person name="Zappacosta D."/>
            <person name="Garbus I."/>
            <person name="Selva J.P."/>
            <person name="Gallo C.A."/>
            <person name="Diaz A."/>
            <person name="Albertini E."/>
            <person name="Caccamo M."/>
            <person name="Echenique V."/>
        </authorList>
    </citation>
    <scope>NUCLEOTIDE SEQUENCE [LARGE SCALE GENOMIC DNA]</scope>
    <source>
        <strain evidence="6">cv. Victoria</strain>
        <tissue evidence="5">Leaf</tissue>
    </source>
</reference>
<feature type="non-terminal residue" evidence="5">
    <location>
        <position position="1"/>
    </location>
</feature>
<dbReference type="InterPro" id="IPR009100">
    <property type="entry name" value="AcylCoA_DH/oxidase_NM_dom_sf"/>
</dbReference>
<organism evidence="5 6">
    <name type="scientific">Eragrostis curvula</name>
    <name type="common">weeping love grass</name>
    <dbReference type="NCBI Taxonomy" id="38414"/>
    <lineage>
        <taxon>Eukaryota</taxon>
        <taxon>Viridiplantae</taxon>
        <taxon>Streptophyta</taxon>
        <taxon>Embryophyta</taxon>
        <taxon>Tracheophyta</taxon>
        <taxon>Spermatophyta</taxon>
        <taxon>Magnoliopsida</taxon>
        <taxon>Liliopsida</taxon>
        <taxon>Poales</taxon>
        <taxon>Poaceae</taxon>
        <taxon>PACMAD clade</taxon>
        <taxon>Chloridoideae</taxon>
        <taxon>Eragrostideae</taxon>
        <taxon>Eragrostidinae</taxon>
        <taxon>Eragrostis</taxon>
    </lineage>
</organism>